<dbReference type="OrthoDB" id="7886846at2759"/>
<evidence type="ECO:0000313" key="2">
    <source>
        <dbReference type="Proteomes" id="UP000606786"/>
    </source>
</evidence>
<comment type="caution">
    <text evidence="1">The sequence shown here is derived from an EMBL/GenBank/DDBJ whole genome shotgun (WGS) entry which is preliminary data.</text>
</comment>
<reference evidence="1" key="1">
    <citation type="submission" date="2020-11" db="EMBL/GenBank/DDBJ databases">
        <authorList>
            <person name="Whitehead M."/>
        </authorList>
    </citation>
    <scope>NUCLEOTIDE SEQUENCE</scope>
    <source>
        <strain evidence="1">EGII</strain>
    </source>
</reference>
<name>A0A811U5J7_CERCA</name>
<accession>A0A811U5J7</accession>
<sequence length="198" mass="22118">MVTTEKKWSRTITCGAHSLSWNSAGLQATGEAQNGGESFTIQNMTLYVPHGGGETNLTIWCFSMRFQRVTTTERRVCPERCNLAFRCDPYYSGPPVWTIVDGVCKLFKTDCLFASANCQRQNACVPKLSTTSQQICQTKCKEGCERVPAKPVCAAFPYVTVHGDRNDGMITFRNQCELDKWSCWNSKAYISATEGTCF</sequence>
<keyword evidence="2" id="KW-1185">Reference proteome</keyword>
<proteinExistence type="predicted"/>
<gene>
    <name evidence="1" type="ORF">CCAP1982_LOCUS3025</name>
</gene>
<evidence type="ECO:0000313" key="1">
    <source>
        <dbReference type="EMBL" id="CAD6994264.1"/>
    </source>
</evidence>
<organism evidence="1 2">
    <name type="scientific">Ceratitis capitata</name>
    <name type="common">Mediterranean fruit fly</name>
    <name type="synonym">Tephritis capitata</name>
    <dbReference type="NCBI Taxonomy" id="7213"/>
    <lineage>
        <taxon>Eukaryota</taxon>
        <taxon>Metazoa</taxon>
        <taxon>Ecdysozoa</taxon>
        <taxon>Arthropoda</taxon>
        <taxon>Hexapoda</taxon>
        <taxon>Insecta</taxon>
        <taxon>Pterygota</taxon>
        <taxon>Neoptera</taxon>
        <taxon>Endopterygota</taxon>
        <taxon>Diptera</taxon>
        <taxon>Brachycera</taxon>
        <taxon>Muscomorpha</taxon>
        <taxon>Tephritoidea</taxon>
        <taxon>Tephritidae</taxon>
        <taxon>Ceratitis</taxon>
        <taxon>Ceratitis</taxon>
    </lineage>
</organism>
<protein>
    <submittedName>
        <fullName evidence="1">(Mediterranean fruit fly) hypothetical protein</fullName>
    </submittedName>
</protein>
<dbReference type="Proteomes" id="UP000606786">
    <property type="component" value="Unassembled WGS sequence"/>
</dbReference>
<dbReference type="AlphaFoldDB" id="A0A811U5J7"/>
<dbReference type="EMBL" id="CAJHJT010000001">
    <property type="protein sequence ID" value="CAD6994264.1"/>
    <property type="molecule type" value="Genomic_DNA"/>
</dbReference>
<dbReference type="Gene3D" id="3.30.60.30">
    <property type="match status" value="1"/>
</dbReference>